<keyword evidence="1" id="KW-0732">Signal</keyword>
<reference evidence="2 3" key="1">
    <citation type="submission" date="2023-06" db="EMBL/GenBank/DDBJ databases">
        <title>Aquibacillus rhizosphaerae LR5S19.</title>
        <authorList>
            <person name="Sun J.-Q."/>
        </authorList>
    </citation>
    <scope>NUCLEOTIDE SEQUENCE [LARGE SCALE GENOMIC DNA]</scope>
    <source>
        <strain evidence="2 3">LR5S19</strain>
    </source>
</reference>
<dbReference type="RefSeq" id="WP_285932938.1">
    <property type="nucleotide sequence ID" value="NZ_JASTZU010000042.1"/>
</dbReference>
<dbReference type="Pfam" id="PF13028">
    <property type="entry name" value="DUF3889"/>
    <property type="match status" value="1"/>
</dbReference>
<dbReference type="Gene3D" id="3.10.450.390">
    <property type="entry name" value="Protein of unknown function DUF3889"/>
    <property type="match status" value="1"/>
</dbReference>
<proteinExistence type="predicted"/>
<dbReference type="Proteomes" id="UP001235343">
    <property type="component" value="Unassembled WGS sequence"/>
</dbReference>
<evidence type="ECO:0000256" key="1">
    <source>
        <dbReference type="SAM" id="SignalP"/>
    </source>
</evidence>
<feature type="signal peptide" evidence="1">
    <location>
        <begin position="1"/>
        <end position="22"/>
    </location>
</feature>
<sequence length="112" mass="12857">MKKLLSSTLLCAAILTSVPYNIQSDMNSASAEDLPSYAKWGRLAVKEATEKYPKAQLIDYDHNGKIQNEKTTVEKFKLWLEKDKQEFGLSIDIEYNTKTEEIVDIKLKRTNK</sequence>
<evidence type="ECO:0000313" key="3">
    <source>
        <dbReference type="Proteomes" id="UP001235343"/>
    </source>
</evidence>
<gene>
    <name evidence="2" type="ORF">QQS35_14520</name>
</gene>
<accession>A0ABT7L721</accession>
<keyword evidence="3" id="KW-1185">Reference proteome</keyword>
<feature type="chain" id="PRO_5047295763" evidence="1">
    <location>
        <begin position="23"/>
        <end position="112"/>
    </location>
</feature>
<comment type="caution">
    <text evidence="2">The sequence shown here is derived from an EMBL/GenBank/DDBJ whole genome shotgun (WGS) entry which is preliminary data.</text>
</comment>
<evidence type="ECO:0000313" key="2">
    <source>
        <dbReference type="EMBL" id="MDL4841652.1"/>
    </source>
</evidence>
<dbReference type="EMBL" id="JASTZU010000042">
    <property type="protein sequence ID" value="MDL4841652.1"/>
    <property type="molecule type" value="Genomic_DNA"/>
</dbReference>
<organism evidence="2 3">
    <name type="scientific">Aquibacillus rhizosphaerae</name>
    <dbReference type="NCBI Taxonomy" id="3051431"/>
    <lineage>
        <taxon>Bacteria</taxon>
        <taxon>Bacillati</taxon>
        <taxon>Bacillota</taxon>
        <taxon>Bacilli</taxon>
        <taxon>Bacillales</taxon>
        <taxon>Bacillaceae</taxon>
        <taxon>Aquibacillus</taxon>
    </lineage>
</organism>
<protein>
    <submittedName>
        <fullName evidence="2">DUF3889 domain-containing protein</fullName>
    </submittedName>
</protein>
<name>A0ABT7L721_9BACI</name>
<dbReference type="InterPro" id="IPR024987">
    <property type="entry name" value="DUF3889"/>
</dbReference>